<dbReference type="InterPro" id="IPR004521">
    <property type="entry name" value="Uncharacterised_CHP00451"/>
</dbReference>
<dbReference type="Pfam" id="PF26292">
    <property type="entry name" value="PUA_elF2D"/>
    <property type="match status" value="1"/>
</dbReference>
<dbReference type="PANTHER" id="PTHR12217">
    <property type="entry name" value="EUKARYOTIC TRANSLATION INITIATION FACTOR 2D"/>
    <property type="match status" value="1"/>
</dbReference>
<dbReference type="AlphaFoldDB" id="A0AAV5RCD7"/>
<dbReference type="SUPFAM" id="SSF88697">
    <property type="entry name" value="PUA domain-like"/>
    <property type="match status" value="1"/>
</dbReference>
<feature type="region of interest" description="Disordered" evidence="2">
    <location>
        <begin position="179"/>
        <end position="230"/>
    </location>
</feature>
<dbReference type="Pfam" id="PF25304">
    <property type="entry name" value="WHD_eIF2D"/>
    <property type="match status" value="1"/>
</dbReference>
<feature type="compositionally biased region" description="Polar residues" evidence="2">
    <location>
        <begin position="180"/>
        <end position="208"/>
    </location>
</feature>
<dbReference type="GO" id="GO:0003743">
    <property type="term" value="F:translation initiation factor activity"/>
    <property type="evidence" value="ECO:0007669"/>
    <property type="project" value="InterPro"/>
</dbReference>
<evidence type="ECO:0000256" key="2">
    <source>
        <dbReference type="SAM" id="MobiDB-lite"/>
    </source>
</evidence>
<keyword evidence="5" id="KW-1185">Reference proteome</keyword>
<evidence type="ECO:0000259" key="3">
    <source>
        <dbReference type="PROSITE" id="PS50296"/>
    </source>
</evidence>
<keyword evidence="1" id="KW-0963">Cytoplasm</keyword>
<dbReference type="GO" id="GO:0001731">
    <property type="term" value="P:formation of translation preinitiation complex"/>
    <property type="evidence" value="ECO:0007669"/>
    <property type="project" value="InterPro"/>
</dbReference>
<comment type="caution">
    <text evidence="4">The sequence shown here is derived from an EMBL/GenBank/DDBJ whole genome shotgun (WGS) entry which is preliminary data.</text>
</comment>
<dbReference type="InterPro" id="IPR036877">
    <property type="entry name" value="SUI1_dom_sf"/>
</dbReference>
<gene>
    <name evidence="4" type="ORF">DASB73_000860</name>
</gene>
<organism evidence="4 5">
    <name type="scientific">Starmerella bacillaris</name>
    <name type="common">Yeast</name>
    <name type="synonym">Candida zemplinina</name>
    <dbReference type="NCBI Taxonomy" id="1247836"/>
    <lineage>
        <taxon>Eukaryota</taxon>
        <taxon>Fungi</taxon>
        <taxon>Dikarya</taxon>
        <taxon>Ascomycota</taxon>
        <taxon>Saccharomycotina</taxon>
        <taxon>Dipodascomycetes</taxon>
        <taxon>Dipodascales</taxon>
        <taxon>Trichomonascaceae</taxon>
        <taxon>Starmerella</taxon>
    </lineage>
</organism>
<dbReference type="PANTHER" id="PTHR12217:SF4">
    <property type="entry name" value="EUKARYOTIC TRANSLATION INITIATION FACTOR 2D"/>
    <property type="match status" value="1"/>
</dbReference>
<dbReference type="PROSITE" id="PS50296">
    <property type="entry name" value="SUI1"/>
    <property type="match status" value="1"/>
</dbReference>
<dbReference type="InterPro" id="IPR001950">
    <property type="entry name" value="SUI1"/>
</dbReference>
<dbReference type="Gene3D" id="3.30.780.10">
    <property type="entry name" value="SUI1-like domain"/>
    <property type="match status" value="1"/>
</dbReference>
<dbReference type="Pfam" id="PF01253">
    <property type="entry name" value="SUI1"/>
    <property type="match status" value="1"/>
</dbReference>
<evidence type="ECO:0000256" key="1">
    <source>
        <dbReference type="ARBA" id="ARBA00022490"/>
    </source>
</evidence>
<dbReference type="Proteomes" id="UP001362899">
    <property type="component" value="Unassembled WGS sequence"/>
</dbReference>
<evidence type="ECO:0000313" key="5">
    <source>
        <dbReference type="Proteomes" id="UP001362899"/>
    </source>
</evidence>
<sequence length="532" mass="59202">MFCKPYTIKPYANVKSSEQRSIFQKLQSQFSITDDQKALILPKQIQTAKLITSTNAKLQVYSLNLVPYFLLIDGVYLPTTALLEQLPLELQLNLCPVVYTVPNTIQFLKSGADFMLPGLAEPLPSKDLKLPSGTPVQIRDVSTNNLMATGLTLVDFAKVNIGDKGKGVRNINTVGDRLTPESTGVVNVDTSLQDLSINETTSQAPESSAENDEDTKDQESTAVNEDLDDTLSQEEADEAFFYAVMKTTREPHEYPMKMATFATLLQSNMPYDHPELNIKATSFKKMTKLMKYYEKKGRFVLKERNGDLQIVSVNVPKDEQIQVVEKPKVKSKSQKSNKITVVAYFKPTPAFRKILGPQFQDNDAYEGKVIKQQLKKYIDAYAAELKDGNGNIILNEALRSGLGQKKTVESIPEADIGDIALKKCSQFFKLVPNNVDPTTLPLESGVIPKIEISTSKRLYGKLMTLIQVSEIKKFHLNPQTICEELRHLCAGSATIQPVKGIEYIAVQGPHVDKVRNYLEGKGIGPKHIAVVK</sequence>
<evidence type="ECO:0000313" key="4">
    <source>
        <dbReference type="EMBL" id="GMM49128.1"/>
    </source>
</evidence>
<accession>A0AAV5RCD7</accession>
<name>A0AAV5RCD7_STABA</name>
<dbReference type="NCBIfam" id="TIGR00451">
    <property type="entry name" value="unchar_dom_2"/>
    <property type="match status" value="1"/>
</dbReference>
<proteinExistence type="predicted"/>
<protein>
    <submittedName>
        <fullName evidence="4">Tma64 protein</fullName>
    </submittedName>
</protein>
<dbReference type="InterPro" id="IPR057429">
    <property type="entry name" value="WH_eIF2D"/>
</dbReference>
<dbReference type="InterPro" id="IPR048248">
    <property type="entry name" value="PUA_eIF2d-like"/>
</dbReference>
<reference evidence="4 5" key="1">
    <citation type="journal article" date="2023" name="Elife">
        <title>Identification of key yeast species and microbe-microbe interactions impacting larval growth of Drosophila in the wild.</title>
        <authorList>
            <person name="Mure A."/>
            <person name="Sugiura Y."/>
            <person name="Maeda R."/>
            <person name="Honda K."/>
            <person name="Sakurai N."/>
            <person name="Takahashi Y."/>
            <person name="Watada M."/>
            <person name="Katoh T."/>
            <person name="Gotoh A."/>
            <person name="Gotoh Y."/>
            <person name="Taniguchi I."/>
            <person name="Nakamura K."/>
            <person name="Hayashi T."/>
            <person name="Katayama T."/>
            <person name="Uemura T."/>
            <person name="Hattori Y."/>
        </authorList>
    </citation>
    <scope>NUCLEOTIDE SEQUENCE [LARGE SCALE GENOMIC DNA]</scope>
    <source>
        <strain evidence="4 5">SB-73</strain>
    </source>
</reference>
<dbReference type="SUPFAM" id="SSF55159">
    <property type="entry name" value="eIF1-like"/>
    <property type="match status" value="1"/>
</dbReference>
<dbReference type="Pfam" id="PF17832">
    <property type="entry name" value="Pre-PUA"/>
    <property type="match status" value="1"/>
</dbReference>
<dbReference type="InterPro" id="IPR041366">
    <property type="entry name" value="Pre-PUA"/>
</dbReference>
<dbReference type="EMBL" id="BTGC01000001">
    <property type="protein sequence ID" value="GMM49128.1"/>
    <property type="molecule type" value="Genomic_DNA"/>
</dbReference>
<feature type="domain" description="SUI1" evidence="3">
    <location>
        <begin position="450"/>
        <end position="522"/>
    </location>
</feature>
<dbReference type="InterPro" id="IPR039757">
    <property type="entry name" value="EIF2D"/>
</dbReference>
<dbReference type="Gene3D" id="3.10.400.20">
    <property type="match status" value="1"/>
</dbReference>
<dbReference type="GO" id="GO:0003723">
    <property type="term" value="F:RNA binding"/>
    <property type="evidence" value="ECO:0007669"/>
    <property type="project" value="InterPro"/>
</dbReference>
<dbReference type="InterPro" id="IPR015947">
    <property type="entry name" value="PUA-like_sf"/>
</dbReference>